<dbReference type="Pfam" id="PF01607">
    <property type="entry name" value="CBM_14"/>
    <property type="match status" value="1"/>
</dbReference>
<dbReference type="SUPFAM" id="SSF57625">
    <property type="entry name" value="Invertebrate chitin-binding proteins"/>
    <property type="match status" value="1"/>
</dbReference>
<dbReference type="SMART" id="SM00636">
    <property type="entry name" value="Glyco_18"/>
    <property type="match status" value="1"/>
</dbReference>
<dbReference type="InterPro" id="IPR036508">
    <property type="entry name" value="Chitin-bd_dom_sf"/>
</dbReference>
<dbReference type="PANTHER" id="PTHR11177">
    <property type="entry name" value="CHITINASE"/>
    <property type="match status" value="1"/>
</dbReference>
<dbReference type="Gene3D" id="3.20.20.80">
    <property type="entry name" value="Glycosidases"/>
    <property type="match status" value="1"/>
</dbReference>
<evidence type="ECO:0000256" key="1">
    <source>
        <dbReference type="ARBA" id="ARBA00009121"/>
    </source>
</evidence>
<feature type="domain" description="GH18" evidence="7">
    <location>
        <begin position="24"/>
        <end position="380"/>
    </location>
</feature>
<evidence type="ECO:0000256" key="3">
    <source>
        <dbReference type="ARBA" id="ARBA00022729"/>
    </source>
</evidence>
<dbReference type="InterPro" id="IPR029070">
    <property type="entry name" value="Chitinase_insertion_sf"/>
</dbReference>
<feature type="signal peptide" evidence="5">
    <location>
        <begin position="1"/>
        <end position="19"/>
    </location>
</feature>
<gene>
    <name evidence="9" type="primary">LOC117571587</name>
</gene>
<dbReference type="PANTHER" id="PTHR11177:SF317">
    <property type="entry name" value="CHITINASE 12-RELATED"/>
    <property type="match status" value="1"/>
</dbReference>
<feature type="domain" description="Chitin-binding type-2" evidence="6">
    <location>
        <begin position="393"/>
        <end position="447"/>
    </location>
</feature>
<dbReference type="InterPro" id="IPR050314">
    <property type="entry name" value="Glycosyl_Hydrlase_18"/>
</dbReference>
<dbReference type="Proteomes" id="UP000515160">
    <property type="component" value="Chromosome 3"/>
</dbReference>
<dbReference type="SUPFAM" id="SSF51445">
    <property type="entry name" value="(Trans)glycosidases"/>
    <property type="match status" value="1"/>
</dbReference>
<dbReference type="FunFam" id="3.10.50.10:FF:000001">
    <property type="entry name" value="Chitinase 3-like 1"/>
    <property type="match status" value="1"/>
</dbReference>
<dbReference type="GO" id="GO:0006032">
    <property type="term" value="P:chitin catabolic process"/>
    <property type="evidence" value="ECO:0007669"/>
    <property type="project" value="TreeGrafter"/>
</dbReference>
<dbReference type="Gene3D" id="3.10.50.10">
    <property type="match status" value="1"/>
</dbReference>
<dbReference type="InterPro" id="IPR017853">
    <property type="entry name" value="GH"/>
</dbReference>
<dbReference type="InterPro" id="IPR001223">
    <property type="entry name" value="Glyco_hydro18_cat"/>
</dbReference>
<protein>
    <submittedName>
        <fullName evidence="9">Probable chitinase 10</fullName>
    </submittedName>
</protein>
<dbReference type="SUPFAM" id="SSF54556">
    <property type="entry name" value="Chitinase insertion domain"/>
    <property type="match status" value="1"/>
</dbReference>
<dbReference type="GO" id="GO:0004568">
    <property type="term" value="F:chitinase activity"/>
    <property type="evidence" value="ECO:0007669"/>
    <property type="project" value="TreeGrafter"/>
</dbReference>
<organism evidence="8 9">
    <name type="scientific">Drosophila albomicans</name>
    <name type="common">Fruit fly</name>
    <dbReference type="NCBI Taxonomy" id="7291"/>
    <lineage>
        <taxon>Eukaryota</taxon>
        <taxon>Metazoa</taxon>
        <taxon>Ecdysozoa</taxon>
        <taxon>Arthropoda</taxon>
        <taxon>Hexapoda</taxon>
        <taxon>Insecta</taxon>
        <taxon>Pterygota</taxon>
        <taxon>Neoptera</taxon>
        <taxon>Endopterygota</taxon>
        <taxon>Diptera</taxon>
        <taxon>Brachycera</taxon>
        <taxon>Muscomorpha</taxon>
        <taxon>Ephydroidea</taxon>
        <taxon>Drosophilidae</taxon>
        <taxon>Drosophila</taxon>
    </lineage>
</organism>
<keyword evidence="2" id="KW-0147">Chitin-binding</keyword>
<dbReference type="Gene3D" id="2.170.140.10">
    <property type="entry name" value="Chitin binding domain"/>
    <property type="match status" value="1"/>
</dbReference>
<evidence type="ECO:0000259" key="6">
    <source>
        <dbReference type="PROSITE" id="PS50940"/>
    </source>
</evidence>
<proteinExistence type="inferred from homology"/>
<dbReference type="GO" id="GO:0005975">
    <property type="term" value="P:carbohydrate metabolic process"/>
    <property type="evidence" value="ECO:0007669"/>
    <property type="project" value="InterPro"/>
</dbReference>
<evidence type="ECO:0000256" key="5">
    <source>
        <dbReference type="SAM" id="SignalP"/>
    </source>
</evidence>
<keyword evidence="4" id="KW-1015">Disulfide bond</keyword>
<dbReference type="InterPro" id="IPR002557">
    <property type="entry name" value="Chitin-bd_dom"/>
</dbReference>
<dbReference type="SMART" id="SM00494">
    <property type="entry name" value="ChtBD2"/>
    <property type="match status" value="1"/>
</dbReference>
<name>A0A6P8XC27_DROAB</name>
<accession>A0A6P8XC27</accession>
<evidence type="ECO:0000259" key="7">
    <source>
        <dbReference type="PROSITE" id="PS51910"/>
    </source>
</evidence>
<dbReference type="RefSeq" id="XP_034109693.1">
    <property type="nucleotide sequence ID" value="XM_034253802.2"/>
</dbReference>
<dbReference type="AlphaFoldDB" id="A0A6P8XC27"/>
<dbReference type="InterPro" id="IPR011583">
    <property type="entry name" value="Chitinase_II/V-like_cat"/>
</dbReference>
<evidence type="ECO:0000313" key="9">
    <source>
        <dbReference type="RefSeq" id="XP_034109693.1"/>
    </source>
</evidence>
<feature type="chain" id="PRO_5027806794" evidence="5">
    <location>
        <begin position="20"/>
        <end position="472"/>
    </location>
</feature>
<dbReference type="GO" id="GO:0005576">
    <property type="term" value="C:extracellular region"/>
    <property type="evidence" value="ECO:0007669"/>
    <property type="project" value="InterPro"/>
</dbReference>
<dbReference type="Pfam" id="PF00704">
    <property type="entry name" value="Glyco_hydro_18"/>
    <property type="match status" value="1"/>
</dbReference>
<dbReference type="PROSITE" id="PS50940">
    <property type="entry name" value="CHIT_BIND_II"/>
    <property type="match status" value="1"/>
</dbReference>
<keyword evidence="8" id="KW-1185">Reference proteome</keyword>
<sequence length="472" mass="54187">MKLFSIFVLLSVWLLSAQAAKSDYNIFCYWDGQSNMRKYRSVYQYWDVNTKYCTHLVYGSTLGLDPAGSGNVEFEYPEEYIDFNHMAKYKNLKNVQIKSIISIGNWRDQSSLISEMISDTRKRDQFYTSLIGVLYKTGVQGVQINWQFPAHRHMHSKDRENFVTFLHELKIVLDEHKFMLMVAVSARLDEKTLAAYDIPSIMKYADFVSLLVHNHQDPYSRQLSYNAPLSGDKLKSVESCVAHWVKHSKMPSKLLLAIPLFGQTYTMASSNTTVGSASKGPGRQQQASLRPGYTTFGEFCTQSGKWQRKFDNVTQVPYAYKDDQWISYEDGRSISAKTHVVEQQHLGGVLVMSLDADDTQAACGERFALLRVIISVIGDPDSLTTQAATTESTGLCPRDGFFRNMWECDLYYECRDTKRFDYECVKGYYFDEKLGECQPASQVECKQNFVTWRPGQKLYNFKNLPLNLKIVQ</sequence>
<dbReference type="GO" id="GO:0008061">
    <property type="term" value="F:chitin binding"/>
    <property type="evidence" value="ECO:0007669"/>
    <property type="project" value="UniProtKB-KW"/>
</dbReference>
<keyword evidence="3 5" id="KW-0732">Signal</keyword>
<dbReference type="GeneID" id="117571587"/>
<evidence type="ECO:0000256" key="2">
    <source>
        <dbReference type="ARBA" id="ARBA00022669"/>
    </source>
</evidence>
<evidence type="ECO:0000256" key="4">
    <source>
        <dbReference type="ARBA" id="ARBA00023157"/>
    </source>
</evidence>
<comment type="similarity">
    <text evidence="1">Belongs to the glycosyl hydrolase 18 family. Chitinase class II subfamily.</text>
</comment>
<dbReference type="PROSITE" id="PS51910">
    <property type="entry name" value="GH18_2"/>
    <property type="match status" value="1"/>
</dbReference>
<evidence type="ECO:0000313" key="8">
    <source>
        <dbReference type="Proteomes" id="UP000515160"/>
    </source>
</evidence>
<dbReference type="OrthoDB" id="76388at2759"/>
<reference evidence="9" key="1">
    <citation type="submission" date="2025-08" db="UniProtKB">
        <authorList>
            <consortium name="RefSeq"/>
        </authorList>
    </citation>
    <scope>IDENTIFICATION</scope>
    <source>
        <strain evidence="9">15112-1751.03</strain>
        <tissue evidence="9">Whole Adult</tissue>
    </source>
</reference>